<feature type="compositionally biased region" description="Basic and acidic residues" evidence="1">
    <location>
        <begin position="7"/>
        <end position="16"/>
    </location>
</feature>
<feature type="compositionally biased region" description="Polar residues" evidence="1">
    <location>
        <begin position="24"/>
        <end position="43"/>
    </location>
</feature>
<feature type="region of interest" description="Disordered" evidence="1">
    <location>
        <begin position="1"/>
        <end position="43"/>
    </location>
</feature>
<feature type="region of interest" description="Disordered" evidence="1">
    <location>
        <begin position="540"/>
        <end position="563"/>
    </location>
</feature>
<evidence type="ECO:0000313" key="3">
    <source>
        <dbReference type="Proteomes" id="UP001634394"/>
    </source>
</evidence>
<name>A0ABD3V438_SINWO</name>
<comment type="caution">
    <text evidence="2">The sequence shown here is derived from an EMBL/GenBank/DDBJ whole genome shotgun (WGS) entry which is preliminary data.</text>
</comment>
<evidence type="ECO:0000313" key="2">
    <source>
        <dbReference type="EMBL" id="KAL3856424.1"/>
    </source>
</evidence>
<dbReference type="EMBL" id="JBJQND010000013">
    <property type="protein sequence ID" value="KAL3856424.1"/>
    <property type="molecule type" value="Genomic_DNA"/>
</dbReference>
<organism evidence="2 3">
    <name type="scientific">Sinanodonta woodiana</name>
    <name type="common">Chinese pond mussel</name>
    <name type="synonym">Anodonta woodiana</name>
    <dbReference type="NCBI Taxonomy" id="1069815"/>
    <lineage>
        <taxon>Eukaryota</taxon>
        <taxon>Metazoa</taxon>
        <taxon>Spiralia</taxon>
        <taxon>Lophotrochozoa</taxon>
        <taxon>Mollusca</taxon>
        <taxon>Bivalvia</taxon>
        <taxon>Autobranchia</taxon>
        <taxon>Heteroconchia</taxon>
        <taxon>Palaeoheterodonta</taxon>
        <taxon>Unionida</taxon>
        <taxon>Unionoidea</taxon>
        <taxon>Unionidae</taxon>
        <taxon>Unioninae</taxon>
        <taxon>Sinanodonta</taxon>
    </lineage>
</organism>
<evidence type="ECO:0000256" key="1">
    <source>
        <dbReference type="SAM" id="MobiDB-lite"/>
    </source>
</evidence>
<proteinExistence type="predicted"/>
<sequence>MSILFTKHGDKTESGKPSKKINPVNCTSSNSTKEASNSNSSCAGQSTNLKASIYKGSASFKTPTSTVAVDLEESLLKQNLNLLGRPFLVEDIENDIICCKTQLETTLVSPSAKGQLLLPAISPLDGSKRHPKDCDMIPDTPDSHSLFSRADKKPPILGRSFLCSRNSLFMNPIQQAKENRDRLKMLKQCKKRASKEAVGVSVTFSSDSYEEQINNERSMKAKDGDPPPKNIDLSVAVCNENDCKTNTSGETPTKSYQDGTSAPTVKRMAKGGISPDTKRNPYANVNHGVQSAVTKKLDFPSSDVQPDPKTSLKDREEHLQVRHLKTKPTRFDEKMIKYQLMSGGVNTMEKDKTDVSVNNDEVLGDLLKELHTIDKTESPQYDSLNRRRKVKSSSSGNAIALSLNQRRKVKSSSSENVIAVPEWTDLDESYFSKLGIHAKVNLHSSECSTDEYKKLLPSEKKPKSPFLTENNESNTVKNDLNVKGGYDTISSMTSSEIDRRLHVNQGENDSCITVNLHAKSTWTDCSNVLKNIEAINLPSNKESDSGKASHRSECITTPPPSQEHMTGLLDQHLIETYHTQLEGSGTKMTSSEAVDESDTSDISMQNDSWMDMALDDDLCDQHNRKGFVFIHYYT</sequence>
<feature type="compositionally biased region" description="Polar residues" evidence="1">
    <location>
        <begin position="245"/>
        <end position="263"/>
    </location>
</feature>
<dbReference type="AlphaFoldDB" id="A0ABD3V438"/>
<reference evidence="2 3" key="1">
    <citation type="submission" date="2024-11" db="EMBL/GenBank/DDBJ databases">
        <title>Chromosome-level genome assembly of the freshwater bivalve Anodonta woodiana.</title>
        <authorList>
            <person name="Chen X."/>
        </authorList>
    </citation>
    <scope>NUCLEOTIDE SEQUENCE [LARGE SCALE GENOMIC DNA]</scope>
    <source>
        <strain evidence="2">MN2024</strain>
        <tissue evidence="2">Gills</tissue>
    </source>
</reference>
<dbReference type="Proteomes" id="UP001634394">
    <property type="component" value="Unassembled WGS sequence"/>
</dbReference>
<feature type="compositionally biased region" description="Basic and acidic residues" evidence="1">
    <location>
        <begin position="541"/>
        <end position="553"/>
    </location>
</feature>
<accession>A0ABD3V438</accession>
<feature type="region of interest" description="Disordered" evidence="1">
    <location>
        <begin position="245"/>
        <end position="282"/>
    </location>
</feature>
<gene>
    <name evidence="2" type="ORF">ACJMK2_011186</name>
</gene>
<protein>
    <submittedName>
        <fullName evidence="2">Uncharacterized protein</fullName>
    </submittedName>
</protein>
<keyword evidence="3" id="KW-1185">Reference proteome</keyword>